<dbReference type="InterPro" id="IPR012334">
    <property type="entry name" value="Pectin_lyas_fold"/>
</dbReference>
<sequence length="4566" mass="468306">MQTRVYKKTLLVQEPRRNTMTVRRIPTARPLARTVALLVAAGGFWGNAHASQAFSRAWMAQKNMMQDTAAATGRLPNGTPAASLTSPNAQQQRANEQLQRSIQNLGQAAQSIAAMQAAQAAARQAAALESSVPDGLAEGGLKVDTNSLTAGWLNAKNPTQKTADGRTQVTIEQTADKAILNWETFNVGRNTTVEFQQKQDWAVLNRVNDPQARPSKIQGQIKADGTVMIVNRNGIVFTGTSQVDTRNLVAAAAGMTNAQFDKGLFSESRGTGYVPTFANDLAVSTTAVTHGAATGDVVVEAGARIATRKPESVTQGGGYVLLLGREAHNRGTIVTPGGQTALAAGDSFVIRRGLGTDGNPNSSTRGNEIDVLRLADSAAGRVTNSGLIQATTGDITLKGHTVEQTGVLVSSTSVNTRGTIHLRAEGDDKSRVTLAPGSVSAILLDDSGGTALDVQRDALLRDSGTASESGYNRRDQSLVQVISAGDVLFDGNSLTLATGGQISVNAVRRALLADRAILDVAGAVGVNVAMEANNVQINTQGNEQRDSPGNRDSGKLNNTTMWVDRRYLVRVPAGTNGYTTDRWYTGGGLLEVSGYLSTSGHGIGEWAALGGTVTFDGGQLVTQAGSSVNVSGGSLNVQTGMIRQSWLRGEDGRLYSLDNAPADLRYSGLYRGYETQHQRWGKSSTEQFNSPLIAPDRRLENGYTVGRDAGRVVVGTGSAVLEGAIESAVYQGPRQSQARDATLDGYRQSQIAAPLAGELVIGSIRPVYDTASGMLRDSPTAVVKQVEIGTAERIAQGLGLDGTMPEALAGHIALDAGWVNAQGLGRLKVYAQDGIAVDAPVTVANGGGIALHAGKVDVNADLTARGGQIVLGNMVDRLVGTSTNEWLGAPISTTPAAMAGVNVGSGVTLDTRGLWTNLRTDAGDIAGLPYIHGGDIRISTTGDIVLDTGSVLDVSSGAALKANGKLDGGRGGNISLLSNQLDTTGKNAGTLRMDGELRGYGVRGGGKLTIDSGTGVVVGNSPLAENGVLKAGESAAVQLMLTQDLTIPVGTVLPTDYTYATDRIQPGAIARGSLLATVDKPVTLAGNWQVPAGEGGRSYTVYDSFGNFYQTGMTVPAGAKLTRTVGNMVAGYVVPAGVFADGMPVAPFDTTIKAGTPFTQAVTLHAGDRLAPGTALGADVTVKPLLVLDGKVFQTGFGQYEVIGQQGVAVAPGAIIDVNMPVLRHDTVHAHAAPTGTAPADAMQQWLPPVWEEDPEDGVLTQRRGADLVLTGGSVYGKAPVTVGTGSVVSVDPGHKITMQGNGQITIDGTLNAWGGKISVLETALGLGTADTPSGHADSRSIWIGNHAVLDAAGRAATARDNAGRVYGHAADGGTIEIGAPYVAGARQVDAADAFIVVRPGARLDASGASATIDVPGQGAVALPGNGGVIALSSMRGLFVDGALRAASAGPGAAGGTLALALETPAYIGVANNTLQGVGVEDAVRVPREMIVAQTQGDSVLADDLAPGANRANGETLAFGYARVGVDRVVAGGFGNLALLANGLISFEGDVDLKMDQSLRLVASSIGLAAQADRATQVRLAAPYVQLAGSTRRAVDNSIMPNPVVGSRNLVNSGGGALGVPLVADDAGLTVDAGFLDIAGQMLMGTRGDIVMNSGAPLKVLRDAFGTVNLRSAADIRLSGAAELYSSGNLTLAASQIYPATLDSGKIVVGLETYVDQWGNMKTRMVPTRVLNIERADVAGGAGVADPALPYSVFGTIQLAGPTVNQRGVVRAPMGSVTIGSSENGQETGIVNLLPGSVTSVSAKGLTMPFGGSLDGLSYLYNGADVAFDKAGTGPAVTLAGHAIDVQAGAVLDMSGGGDLKGAAFLSGRGGSTDARMNPLIQVDPQGGFTLPGLATNPVYAIVPGVQAGYAPIVAEKGASDPAIGRQITIGAGVPGLPAGTYTLLPSTYALLPGAFRVELNGAQAAAATRQDALAMRNGSYATSAQLSTVGTRIRDALPTQAIVTSADVMRRYSQYNETSYTDYAMAAAQRNGMPRTMIERDAKTLKLDFVSDASNGRIGDAEALHFAGRALYDTPEGGWGGSALVTGAGNYEILAAGGTPGALSATLNPVALHADDLNAIGATRLGIGGLPKVGGVGSAGPRGNVATFDMSSSNIVLREGAMLKAPEVYLVTGNPNGGITIEQGAGINTLGLGKAAWDSTNGFVFEPGQRSVVALSNGWLDMLAPAAGSSNSGGGFIDIGACAPGAACQTNAQLYSEGTIAAATDKSFELRDAVRYGTRNLSLSVGSINVGTEAALAAAAAREALTPGLRLSQDVLNRLINGDTSTGAPALENLILTARDAVNFHDSITLSTLDPVTGKSALDRLVLTTPAIYGAGNANADARIQTDVLVWNGATTPAGQVAAGGAGTGSGKLTIEAREIEFGFAPSVRVDTVHDMDRLALGFSDVNLKASERITANRKGTLAVYQSRGAWDDAAGKFTYSGGNLHIETPLLTGHAGSVNTLRAGGDISVVAPAGATAPVLTNAALVAALGAEIALEGRNVSLDTAVALPSGKLTVSAQGDIALGDRADLDLAGRKLDFFDTSKYSWGGDVVLDSRAGNIRQAAGSHVDLSAVENRAGKLTAIALGTGAGVVDLQGSIAGGSTGHYDAGGTYVPYAAGGADIRGQQIADFTGLNQRLNAGKVSGSRNFQVKQGDLTIGDELKAREISVSVDGGRLVVNGTVDASGEQVGSIRLAARDGVTIGGNALLDAHSRVLRVDSYGKIIEAPNRAMIEIQSGNGTLVLADGARMDVRAGTDGTAQALGTVELSARRIGGARGTDVDIDASGTVRIEGARSIYVNAFQRYDNAPLIANGTVDGRDYQSITQGYLKDLHDDSVVFMGNALTNGDLMNRKLAGLRGYTDAFHLRPGVEIVSATPDGDLHVDGDIDLSGFRYASVNPHSQLTGVYGSGEAGALVLRAGGNLKVYGSLTDGFDTSVLQPTVDDKGWILVKGRVPWGGDVIIPTDGLVTLAEGTFFYSGRALNYALSMQAMSLRAGTELATRATLTADLVLPAGTVLGGAVRDTNGNVIYAAGAVLSQAVTLSSGMQLDAGNRLPAAAKVGPMVWPAGVPLPFPDGAIMDIGTASAPVNGVQLAGSLTLRKGAMVPAETVVRLPGDAESVQMRPADADGNQGRNLALAPMLAPGSQSWSIRLVGGADLDAADTRALLAHSATGHVLLADTHYGLVPDTVLKPGTGLPGQYIWGPDAEIFGYVPGEPITDLASWGGEEALMGLNDWGLGVLVVKTADGTPPEYEDRPTPGRQQLYSVLRTGTGDLDVLSAGDFTMSSPFGVYTAGTQSLGVDAAYNQSRSIGKDGNILGAKGAFLEPYVNGGTQSLYQAWYPEHGGNVLVRAQGTVRGDTIGQSSGTVRTDDALGIMRPHIDTSAVGGWLWRQGTGSAAQPGEGVPTAWWINFGTFVPAATGGAGARHDGTPFLVGFTGIGTLGGGNLVLEAGADAGMMESRMGQAAHVLSRSQGLNLAVASTGRVSADGSTLTLTGGGDLDIRIGGGLNPVAEVRATPNPGSGVDGSMLRYDNMQVPLNSTFTNLRGALRLAAGSVGGVELRYDLSDRMETRAYQPNVSTSAIAAGGPVLVPGDATISIDARGDIAVGGVADPGRVPQYHNGTPFTLNGTAQDGEGWSWFSLWTPATAVNLLAAGGNLTPSMAWMDNRGGQNHSATDGRFVMPAILRAAAPNGSLFYGGSSQGKREGDSKPVQSPYGLTLAPSPVGPQFTTPGTGALELLAGDSIYAGGYAVTQSGADGAALPTPFNPGFAGVVGQVWYGPWIIGNVSQQGLAPSVMFGTGLGSEQLYPLFSLVSPSASGLAHTGQPPARFYANTGDIVGLRTGGIITRGNPNGASGQQATWYEGGGPVAIRAGRDIVNAGTELGITESVPSAALGWFGQYYSSNPNAPLRPTRIETGSLRGNLIVHNSADDISVISAGRDILGGTFYVAGPGLMEVTAGRDLYLADKGELKSIGQVVNARSGDRASGAGIAVAAGVGAGGLDGLGFQAFAARYLDPANQADPGRPLADQPGKAVTTYGGKLTLGDWLRAEFDYKGSEADAPAFLAAKQGELDLARDQKQASGTAATSRDLQREFGLVSQLHLVNWLTDRFGGANGLGLHFDAATGDARAFFAALPPEQQRAYLRNVYYAELKASGREYNDVGGPRAGSYLRGREAIATLLPGGASLGNATGEGAYDGDLTMFSSAKYYMDSSNPTFTTRPRAGVKYLTKAQWVAAGSQANMPYFDVLDSGIHTDFGGDVSILTPGGRTLVGVDGGFVPGEGSGVLTQGSGEIQMYARDSILLGQSRIFTTFGGNILGWSAAGDINAGRGSKSTVVYTPQRRVYDDFGRVTLSPTTPNTGAGIATLNPIAEVPPGDIDLIAPLGTIDAGEAGIRVSGNVNLAALRVVNAENIQVQGKATGIPVVAAVNVGALTNASAAASQAANAAQEAVQRERSAARQAMPSVFTVRVLGTGGEPAEGAVRPREGASLQTPSYDHKGAVQVLGQMNLDSAALSQLTPTERRSLRQP</sequence>
<dbReference type="SUPFAM" id="SSF51126">
    <property type="entry name" value="Pectin lyase-like"/>
    <property type="match status" value="1"/>
</dbReference>
<dbReference type="Pfam" id="PF12545">
    <property type="entry name" value="DUF3739"/>
    <property type="match status" value="1"/>
</dbReference>
<feature type="region of interest" description="Disordered" evidence="4">
    <location>
        <begin position="4513"/>
        <end position="4533"/>
    </location>
</feature>
<dbReference type="OrthoDB" id="218680at2"/>
<evidence type="ECO:0000256" key="3">
    <source>
        <dbReference type="ARBA" id="ARBA00022729"/>
    </source>
</evidence>
<dbReference type="EMBL" id="PJRP01000011">
    <property type="protein sequence ID" value="PLP98494.1"/>
    <property type="molecule type" value="Genomic_DNA"/>
</dbReference>
<dbReference type="GO" id="GO:0005576">
    <property type="term" value="C:extracellular region"/>
    <property type="evidence" value="ECO:0007669"/>
    <property type="project" value="UniProtKB-SubCell"/>
</dbReference>
<comment type="caution">
    <text evidence="6">The sequence shown here is derived from an EMBL/GenBank/DDBJ whole genome shotgun (WGS) entry which is preliminary data.</text>
</comment>
<organism evidence="6 7">
    <name type="scientific">Cupriavidus pauculus</name>
    <dbReference type="NCBI Taxonomy" id="82633"/>
    <lineage>
        <taxon>Bacteria</taxon>
        <taxon>Pseudomonadati</taxon>
        <taxon>Pseudomonadota</taxon>
        <taxon>Betaproteobacteria</taxon>
        <taxon>Burkholderiales</taxon>
        <taxon>Burkholderiaceae</taxon>
        <taxon>Cupriavidus</taxon>
    </lineage>
</organism>
<reference evidence="6 7" key="1">
    <citation type="submission" date="2017-12" db="EMBL/GenBank/DDBJ databases">
        <title>Genome sequence of the active heterotrophic nitrifier-denitrifier, Cupriavidus pauculus UM1.</title>
        <authorList>
            <person name="Putonti C."/>
            <person name="Castignetti D."/>
        </authorList>
    </citation>
    <scope>NUCLEOTIDE SEQUENCE [LARGE SCALE GENOMIC DNA]</scope>
    <source>
        <strain evidence="6 7">UM1</strain>
    </source>
</reference>
<evidence type="ECO:0000313" key="6">
    <source>
        <dbReference type="EMBL" id="PLP98494.1"/>
    </source>
</evidence>
<dbReference type="InterPro" id="IPR008638">
    <property type="entry name" value="FhaB/CdiA-like_TPS"/>
</dbReference>
<evidence type="ECO:0000256" key="4">
    <source>
        <dbReference type="SAM" id="MobiDB-lite"/>
    </source>
</evidence>
<gene>
    <name evidence="6" type="ORF">CYJ10_21660</name>
</gene>
<feature type="compositionally biased region" description="Polar residues" evidence="4">
    <location>
        <begin position="80"/>
        <end position="99"/>
    </location>
</feature>
<dbReference type="InterPro" id="IPR021026">
    <property type="entry name" value="Filamn_hemagglutn_DUF3739"/>
</dbReference>
<evidence type="ECO:0000256" key="2">
    <source>
        <dbReference type="ARBA" id="ARBA00022525"/>
    </source>
</evidence>
<feature type="region of interest" description="Disordered" evidence="4">
    <location>
        <begin position="537"/>
        <end position="557"/>
    </location>
</feature>
<dbReference type="PANTHER" id="PTHR12338:SF8">
    <property type="entry name" value="HEME_HEMOPEXIN-BINDING PROTEIN"/>
    <property type="match status" value="1"/>
</dbReference>
<proteinExistence type="predicted"/>
<dbReference type="SMART" id="SM00912">
    <property type="entry name" value="Haemagg_act"/>
    <property type="match status" value="1"/>
</dbReference>
<dbReference type="Gene3D" id="2.160.20.10">
    <property type="entry name" value="Single-stranded right-handed beta-helix, Pectin lyase-like"/>
    <property type="match status" value="2"/>
</dbReference>
<dbReference type="InterPro" id="IPR050909">
    <property type="entry name" value="Bact_Autotransporter_VF"/>
</dbReference>
<dbReference type="InterPro" id="IPR011050">
    <property type="entry name" value="Pectin_lyase_fold/virulence"/>
</dbReference>
<accession>A0A2N5C8F1</accession>
<name>A0A2N5C8F1_9BURK</name>
<feature type="region of interest" description="Disordered" evidence="4">
    <location>
        <begin position="3736"/>
        <end position="3755"/>
    </location>
</feature>
<dbReference type="NCBIfam" id="TIGR01901">
    <property type="entry name" value="adhes_NPXG"/>
    <property type="match status" value="1"/>
</dbReference>
<comment type="subcellular location">
    <subcellularLocation>
        <location evidence="1">Secreted</location>
    </subcellularLocation>
</comment>
<feature type="region of interest" description="Disordered" evidence="4">
    <location>
        <begin position="71"/>
        <end position="99"/>
    </location>
</feature>
<keyword evidence="2" id="KW-0964">Secreted</keyword>
<feature type="compositionally biased region" description="Basic and acidic residues" evidence="4">
    <location>
        <begin position="543"/>
        <end position="554"/>
    </location>
</feature>
<feature type="domain" description="Filamentous haemagglutinin FhaB/tRNA nuclease CdiA-like TPS" evidence="5">
    <location>
        <begin position="145"/>
        <end position="259"/>
    </location>
</feature>
<protein>
    <submittedName>
        <fullName evidence="6">Hemagglutinin</fullName>
    </submittedName>
</protein>
<dbReference type="PANTHER" id="PTHR12338">
    <property type="entry name" value="AUTOTRANSPORTER"/>
    <property type="match status" value="1"/>
</dbReference>
<dbReference type="Pfam" id="PF05860">
    <property type="entry name" value="TPS"/>
    <property type="match status" value="1"/>
</dbReference>
<evidence type="ECO:0000256" key="1">
    <source>
        <dbReference type="ARBA" id="ARBA00004613"/>
    </source>
</evidence>
<evidence type="ECO:0000259" key="5">
    <source>
        <dbReference type="SMART" id="SM00912"/>
    </source>
</evidence>
<dbReference type="Proteomes" id="UP000234341">
    <property type="component" value="Unassembled WGS sequence"/>
</dbReference>
<keyword evidence="3" id="KW-0732">Signal</keyword>
<evidence type="ECO:0000313" key="7">
    <source>
        <dbReference type="Proteomes" id="UP000234341"/>
    </source>
</evidence>